<keyword evidence="3" id="KW-1185">Reference proteome</keyword>
<feature type="compositionally biased region" description="Low complexity" evidence="1">
    <location>
        <begin position="54"/>
        <end position="69"/>
    </location>
</feature>
<organism evidence="2 3">
    <name type="scientific">Mollisia scopiformis</name>
    <name type="common">Conifer needle endophyte fungus</name>
    <name type="synonym">Phialocephala scopiformis</name>
    <dbReference type="NCBI Taxonomy" id="149040"/>
    <lineage>
        <taxon>Eukaryota</taxon>
        <taxon>Fungi</taxon>
        <taxon>Dikarya</taxon>
        <taxon>Ascomycota</taxon>
        <taxon>Pezizomycotina</taxon>
        <taxon>Leotiomycetes</taxon>
        <taxon>Helotiales</taxon>
        <taxon>Mollisiaceae</taxon>
        <taxon>Mollisia</taxon>
    </lineage>
</organism>
<sequence length="135" mass="14851">MEHDSFFAPKVWDFAYPNGHAPPPTSPVLKAIDKPCFMHSETPSTVSSRRESDSSSSSSSSSCSETNPSTANQPRGLTSMPAWARNLPKEVFGGQKDGFVLFPTRSVPRVNERRGGIRRPGHPVLKLEIGERDRV</sequence>
<protein>
    <submittedName>
        <fullName evidence="2">Uncharacterized protein</fullName>
    </submittedName>
</protein>
<proteinExistence type="predicted"/>
<dbReference type="OrthoDB" id="10432845at2759"/>
<gene>
    <name evidence="2" type="ORF">LY89DRAFT_729824</name>
</gene>
<dbReference type="AlphaFoldDB" id="A0A194XMM3"/>
<dbReference type="KEGG" id="psco:LY89DRAFT_729824"/>
<evidence type="ECO:0000256" key="1">
    <source>
        <dbReference type="SAM" id="MobiDB-lite"/>
    </source>
</evidence>
<dbReference type="EMBL" id="KQ947408">
    <property type="protein sequence ID" value="KUJ21022.1"/>
    <property type="molecule type" value="Genomic_DNA"/>
</dbReference>
<feature type="region of interest" description="Disordered" evidence="1">
    <location>
        <begin position="15"/>
        <end position="82"/>
    </location>
</feature>
<dbReference type="RefSeq" id="XP_018075377.1">
    <property type="nucleotide sequence ID" value="XM_018219412.1"/>
</dbReference>
<name>A0A194XMM3_MOLSC</name>
<dbReference type="InParanoid" id="A0A194XMM3"/>
<accession>A0A194XMM3</accession>
<dbReference type="Proteomes" id="UP000070700">
    <property type="component" value="Unassembled WGS sequence"/>
</dbReference>
<evidence type="ECO:0000313" key="3">
    <source>
        <dbReference type="Proteomes" id="UP000070700"/>
    </source>
</evidence>
<reference evidence="2 3" key="1">
    <citation type="submission" date="2015-10" db="EMBL/GenBank/DDBJ databases">
        <title>Full genome of DAOMC 229536 Phialocephala scopiformis, a fungal endophyte of spruce producing the potent anti-insectan compound rugulosin.</title>
        <authorList>
            <consortium name="DOE Joint Genome Institute"/>
            <person name="Walker A.K."/>
            <person name="Frasz S.L."/>
            <person name="Seifert K.A."/>
            <person name="Miller J.D."/>
            <person name="Mondo S.J."/>
            <person name="Labutti K."/>
            <person name="Lipzen A."/>
            <person name="Dockter R."/>
            <person name="Kennedy M."/>
            <person name="Grigoriev I.V."/>
            <person name="Spatafora J.W."/>
        </authorList>
    </citation>
    <scope>NUCLEOTIDE SEQUENCE [LARGE SCALE GENOMIC DNA]</scope>
    <source>
        <strain evidence="2 3">CBS 120377</strain>
    </source>
</reference>
<dbReference type="GeneID" id="28829138"/>
<evidence type="ECO:0000313" key="2">
    <source>
        <dbReference type="EMBL" id="KUJ21022.1"/>
    </source>
</evidence>